<evidence type="ECO:0000256" key="4">
    <source>
        <dbReference type="ARBA" id="ARBA00022827"/>
    </source>
</evidence>
<feature type="binding site" evidence="6">
    <location>
        <begin position="229"/>
        <end position="230"/>
    </location>
    <ligand>
        <name>FAD</name>
        <dbReference type="ChEBI" id="CHEBI:57692"/>
    </ligand>
</feature>
<feature type="binding site" evidence="6">
    <location>
        <position position="282"/>
    </location>
    <ligand>
        <name>FAD</name>
        <dbReference type="ChEBI" id="CHEBI:57692"/>
    </ligand>
</feature>
<evidence type="ECO:0000256" key="1">
    <source>
        <dbReference type="ARBA" id="ARBA00005817"/>
    </source>
</evidence>
<feature type="binding site" evidence="6">
    <location>
        <begin position="261"/>
        <end position="268"/>
    </location>
    <ligand>
        <name>FAD</name>
        <dbReference type="ChEBI" id="CHEBI:57692"/>
    </ligand>
</feature>
<dbReference type="FunFam" id="3.40.50.1220:FF:000004">
    <property type="entry name" value="Electron transfer flavoprotein"/>
    <property type="match status" value="1"/>
</dbReference>
<dbReference type="Pfam" id="PF00766">
    <property type="entry name" value="ETF_alpha"/>
    <property type="match status" value="1"/>
</dbReference>
<dbReference type="RefSeq" id="WP_020581998.1">
    <property type="nucleotide sequence ID" value="NZ_JOJP01000001.1"/>
</dbReference>
<gene>
    <name evidence="8" type="ORF">GV64_01375</name>
</gene>
<evidence type="ECO:0000259" key="7">
    <source>
        <dbReference type="SMART" id="SM00893"/>
    </source>
</evidence>
<evidence type="ECO:0000313" key="9">
    <source>
        <dbReference type="Proteomes" id="UP000027997"/>
    </source>
</evidence>
<proteinExistence type="inferred from homology"/>
<feature type="binding site" evidence="6">
    <location>
        <position position="204"/>
    </location>
    <ligand>
        <name>FAD</name>
        <dbReference type="ChEBI" id="CHEBI:57692"/>
    </ligand>
</feature>
<evidence type="ECO:0000256" key="2">
    <source>
        <dbReference type="ARBA" id="ARBA00022448"/>
    </source>
</evidence>
<dbReference type="InterPro" id="IPR001308">
    <property type="entry name" value="ETF_a/FixB"/>
</dbReference>
<protein>
    <recommendedName>
        <fullName evidence="7">Electron transfer flavoprotein alpha/beta-subunit N-terminal domain-containing protein</fullName>
    </recommendedName>
</protein>
<dbReference type="InterPro" id="IPR014729">
    <property type="entry name" value="Rossmann-like_a/b/a_fold"/>
</dbReference>
<sequence length="315" mass="33141">MSKIANVWVFSDVESRQAEVLAGARELGDTVSAFVIGTDGDVAKAYAQGADKVYLLGARETSRIVEDYADTMAKAISEAADSALILLPGTRCCKALASLLGVKLKAGVVTEAYDVTVEDGGVTGKRMVYGGLAHGQEKVASPFAVMVVSGGVFAPESEDAARTGETINVEFVAPKAAIKCLERQPKQATQVDLGKAKRIVSIGRGIAKKEDIAMAEALGAAIDAELGCSRPIAESEKWLEQERYVGISGVMPKPELYLALGISGQIQHMVAANSAQVIVAVNKDKNAPIFQYADYGIVGDLYKIVPALTAAFGEK</sequence>
<evidence type="ECO:0000256" key="6">
    <source>
        <dbReference type="PIRSR" id="PIRSR000089-1"/>
    </source>
</evidence>
<dbReference type="PIRSF" id="PIRSF000089">
    <property type="entry name" value="Electra_flavoP_a"/>
    <property type="match status" value="1"/>
</dbReference>
<comment type="cofactor">
    <cofactor evidence="6">
        <name>FAD</name>
        <dbReference type="ChEBI" id="CHEBI:57692"/>
    </cofactor>
    <text evidence="6">Binds 1 FAD per dimer.</text>
</comment>
<dbReference type="GO" id="GO:0033539">
    <property type="term" value="P:fatty acid beta-oxidation using acyl-CoA dehydrogenase"/>
    <property type="evidence" value="ECO:0007669"/>
    <property type="project" value="TreeGrafter"/>
</dbReference>
<dbReference type="GO" id="GO:0050660">
    <property type="term" value="F:flavin adenine dinucleotide binding"/>
    <property type="evidence" value="ECO:0007669"/>
    <property type="project" value="InterPro"/>
</dbReference>
<dbReference type="EMBL" id="JOJP01000001">
    <property type="protein sequence ID" value="KEI69568.1"/>
    <property type="molecule type" value="Genomic_DNA"/>
</dbReference>
<dbReference type="SUPFAM" id="SSF52467">
    <property type="entry name" value="DHS-like NAD/FAD-binding domain"/>
    <property type="match status" value="1"/>
</dbReference>
<dbReference type="AlphaFoldDB" id="A0A081K5Z2"/>
<keyword evidence="9" id="KW-1185">Reference proteome</keyword>
<comment type="similarity">
    <text evidence="1">Belongs to the ETF alpha-subunit/FixB family.</text>
</comment>
<dbReference type="SUPFAM" id="SSF52402">
    <property type="entry name" value="Adenine nucleotide alpha hydrolases-like"/>
    <property type="match status" value="1"/>
</dbReference>
<dbReference type="InterPro" id="IPR029035">
    <property type="entry name" value="DHS-like_NAD/FAD-binding_dom"/>
</dbReference>
<keyword evidence="5" id="KW-0249">Electron transport</keyword>
<keyword evidence="3" id="KW-0285">Flavoprotein</keyword>
<dbReference type="InterPro" id="IPR014730">
    <property type="entry name" value="ETF_a/b_N"/>
</dbReference>
<dbReference type="Gene3D" id="3.40.50.1220">
    <property type="entry name" value="TPP-binding domain"/>
    <property type="match status" value="1"/>
</dbReference>
<dbReference type="GO" id="GO:0009055">
    <property type="term" value="F:electron transfer activity"/>
    <property type="evidence" value="ECO:0007669"/>
    <property type="project" value="InterPro"/>
</dbReference>
<dbReference type="PANTHER" id="PTHR43153">
    <property type="entry name" value="ELECTRON TRANSFER FLAVOPROTEIN ALPHA"/>
    <property type="match status" value="1"/>
</dbReference>
<accession>A0A081K5Z2</accession>
<evidence type="ECO:0000256" key="3">
    <source>
        <dbReference type="ARBA" id="ARBA00022630"/>
    </source>
</evidence>
<dbReference type="Pfam" id="PF01012">
    <property type="entry name" value="ETF"/>
    <property type="match status" value="1"/>
</dbReference>
<reference evidence="8 9" key="1">
    <citation type="submission" date="2014-06" db="EMBL/GenBank/DDBJ databases">
        <title>Whole Genome Sequences of Three Symbiotic Endozoicomonas Bacteria.</title>
        <authorList>
            <person name="Neave M.J."/>
            <person name="Apprill A."/>
            <person name="Voolstra C.R."/>
        </authorList>
    </citation>
    <scope>NUCLEOTIDE SEQUENCE [LARGE SCALE GENOMIC DNA]</scope>
    <source>
        <strain evidence="8 9">DSM 22380</strain>
    </source>
</reference>
<dbReference type="Proteomes" id="UP000027997">
    <property type="component" value="Unassembled WGS sequence"/>
</dbReference>
<keyword evidence="4 6" id="KW-0274">FAD</keyword>
<comment type="caution">
    <text evidence="8">The sequence shown here is derived from an EMBL/GenBank/DDBJ whole genome shotgun (WGS) entry which is preliminary data.</text>
</comment>
<dbReference type="STRING" id="305900.GV64_01375"/>
<dbReference type="SMART" id="SM00893">
    <property type="entry name" value="ETF"/>
    <property type="match status" value="1"/>
</dbReference>
<keyword evidence="2" id="KW-0813">Transport</keyword>
<evidence type="ECO:0000313" key="8">
    <source>
        <dbReference type="EMBL" id="KEI69568.1"/>
    </source>
</evidence>
<dbReference type="PANTHER" id="PTHR43153:SF5">
    <property type="entry name" value="PROTEIN FIXB-RELATED"/>
    <property type="match status" value="1"/>
</dbReference>
<dbReference type="InterPro" id="IPR014731">
    <property type="entry name" value="ETF_asu_C"/>
</dbReference>
<organism evidence="8 9">
    <name type="scientific">Endozoicomonas elysicola</name>
    <dbReference type="NCBI Taxonomy" id="305900"/>
    <lineage>
        <taxon>Bacteria</taxon>
        <taxon>Pseudomonadati</taxon>
        <taxon>Pseudomonadota</taxon>
        <taxon>Gammaproteobacteria</taxon>
        <taxon>Oceanospirillales</taxon>
        <taxon>Endozoicomonadaceae</taxon>
        <taxon>Endozoicomonas</taxon>
    </lineage>
</organism>
<dbReference type="eggNOG" id="COG2025">
    <property type="taxonomic scope" value="Bacteria"/>
</dbReference>
<name>A0A081K5Z2_9GAMM</name>
<evidence type="ECO:0000256" key="5">
    <source>
        <dbReference type="ARBA" id="ARBA00022982"/>
    </source>
</evidence>
<dbReference type="Gene3D" id="3.40.50.620">
    <property type="entry name" value="HUPs"/>
    <property type="match status" value="1"/>
</dbReference>
<feature type="domain" description="Electron transfer flavoprotein alpha/beta-subunit N-terminal" evidence="7">
    <location>
        <begin position="5"/>
        <end position="184"/>
    </location>
</feature>